<keyword evidence="1" id="KW-0732">Signal</keyword>
<protein>
    <submittedName>
        <fullName evidence="3">Transglutaminase</fullName>
    </submittedName>
</protein>
<feature type="chain" id="PRO_5002112522" evidence="1">
    <location>
        <begin position="23"/>
        <end position="340"/>
    </location>
</feature>
<evidence type="ECO:0000313" key="3">
    <source>
        <dbReference type="EMBL" id="AJE03782.1"/>
    </source>
</evidence>
<reference evidence="3 4" key="1">
    <citation type="journal article" date="2015" name="Genome Announc.">
        <title>Complete Genome of Geobacter pickeringii G13T, a Metal-Reducing Isolate from Sedimentary Kaolin Deposits.</title>
        <authorList>
            <person name="Badalamenti J.P."/>
            <person name="Bond D.R."/>
        </authorList>
    </citation>
    <scope>NUCLEOTIDE SEQUENCE [LARGE SCALE GENOMIC DNA]</scope>
    <source>
        <strain evidence="3 4">G13</strain>
    </source>
</reference>
<accession>A0A0B5BB53</accession>
<name>A0A0B5BB53_9BACT</name>
<dbReference type="Gene3D" id="3.10.620.30">
    <property type="match status" value="1"/>
</dbReference>
<feature type="signal peptide" evidence="1">
    <location>
        <begin position="1"/>
        <end position="22"/>
    </location>
</feature>
<dbReference type="PANTHER" id="PTHR38339:SF1">
    <property type="entry name" value="TRANSGLUTAMINASE-LIKE DOMAIN-CONTAINING PROTEIN"/>
    <property type="match status" value="1"/>
</dbReference>
<dbReference type="Pfam" id="PF01841">
    <property type="entry name" value="Transglut_core"/>
    <property type="match status" value="1"/>
</dbReference>
<evidence type="ECO:0000256" key="1">
    <source>
        <dbReference type="SAM" id="SignalP"/>
    </source>
</evidence>
<gene>
    <name evidence="3" type="ORF">GPICK_10845</name>
</gene>
<dbReference type="AlphaFoldDB" id="A0A0B5BB53"/>
<organism evidence="3 4">
    <name type="scientific">Geobacter pickeringii</name>
    <dbReference type="NCBI Taxonomy" id="345632"/>
    <lineage>
        <taxon>Bacteria</taxon>
        <taxon>Pseudomonadati</taxon>
        <taxon>Thermodesulfobacteriota</taxon>
        <taxon>Desulfuromonadia</taxon>
        <taxon>Geobacterales</taxon>
        <taxon>Geobacteraceae</taxon>
        <taxon>Geobacter</taxon>
    </lineage>
</organism>
<dbReference type="PANTHER" id="PTHR38339">
    <property type="entry name" value="TRANSGLUTAMINASE DOMAIN PROTEIN"/>
    <property type="match status" value="1"/>
</dbReference>
<keyword evidence="4" id="KW-1185">Reference proteome</keyword>
<dbReference type="SMART" id="SM00460">
    <property type="entry name" value="TGc"/>
    <property type="match status" value="1"/>
</dbReference>
<dbReference type="STRING" id="345632.GPICK_10845"/>
<dbReference type="InterPro" id="IPR038765">
    <property type="entry name" value="Papain-like_cys_pep_sf"/>
</dbReference>
<feature type="domain" description="Transglutaminase-like" evidence="2">
    <location>
        <begin position="187"/>
        <end position="253"/>
    </location>
</feature>
<dbReference type="OrthoDB" id="9804872at2"/>
<dbReference type="EMBL" id="CP009788">
    <property type="protein sequence ID" value="AJE03782.1"/>
    <property type="molecule type" value="Genomic_DNA"/>
</dbReference>
<proteinExistence type="predicted"/>
<dbReference type="Proteomes" id="UP000057609">
    <property type="component" value="Chromosome"/>
</dbReference>
<dbReference type="SUPFAM" id="SSF54001">
    <property type="entry name" value="Cysteine proteinases"/>
    <property type="match status" value="1"/>
</dbReference>
<dbReference type="RefSeq" id="WP_039743112.1">
    <property type="nucleotide sequence ID" value="NZ_CP009788.1"/>
</dbReference>
<dbReference type="InterPro" id="IPR002931">
    <property type="entry name" value="Transglutaminase-like"/>
</dbReference>
<evidence type="ECO:0000313" key="4">
    <source>
        <dbReference type="Proteomes" id="UP000057609"/>
    </source>
</evidence>
<evidence type="ECO:0000259" key="2">
    <source>
        <dbReference type="SMART" id="SM00460"/>
    </source>
</evidence>
<dbReference type="KEGG" id="gpi:GPICK_10845"/>
<sequence length="340" mass="38079">MRRILIAVTLVSLVAVSTAAWARSRAGIVTVEVDITSQGQGKEARLWLPYPVSDASQSITGVKVSGDYAESAVYTDRENRTPILYARWPDTATSRRLTFSFGAEREEVIRRDFPKKEGAWDPADYRQYLSATGLGPVDGEVKELADKITKGKTTVLGKAKAIYDWTCENMYRDPETIGCGRGDVCYLLQKPGGKCTDISSVFVALCRAAGVPAREIFGLRLGKKETEDITTWQHCWAEFFLPGYGWVPVDPADVRKAMLVEKLKLEDARTKELRDYFWGGIDPYRIRIAVGRDVVLNPPQAGKPLNTFGYPYAEVGGKALDFYDPKSFRYTIRYKEKADE</sequence>
<dbReference type="HOGENOM" id="CLU_057059_0_0_7"/>